<keyword evidence="3" id="KW-1185">Reference proteome</keyword>
<organism evidence="2 3">
    <name type="scientific">Pseudarcicella hirudinis</name>
    <dbReference type="NCBI Taxonomy" id="1079859"/>
    <lineage>
        <taxon>Bacteria</taxon>
        <taxon>Pseudomonadati</taxon>
        <taxon>Bacteroidota</taxon>
        <taxon>Cytophagia</taxon>
        <taxon>Cytophagales</taxon>
        <taxon>Flectobacillaceae</taxon>
        <taxon>Pseudarcicella</taxon>
    </lineage>
</organism>
<reference evidence="2 3" key="1">
    <citation type="submission" date="2016-10" db="EMBL/GenBank/DDBJ databases">
        <authorList>
            <person name="de Groot N.N."/>
        </authorList>
    </citation>
    <scope>NUCLEOTIDE SEQUENCE [LARGE SCALE GENOMIC DNA]</scope>
    <source>
        <strain evidence="3">E92,LMG 26720,CCM 7988</strain>
    </source>
</reference>
<dbReference type="PROSITE" id="PS51257">
    <property type="entry name" value="PROKAR_LIPOPROTEIN"/>
    <property type="match status" value="1"/>
</dbReference>
<protein>
    <recommendedName>
        <fullName evidence="4">MetA-pathway of phenol degradation</fullName>
    </recommendedName>
</protein>
<gene>
    <name evidence="2" type="ORF">SAMN04515674_102196</name>
</gene>
<accession>A0A1I5P121</accession>
<evidence type="ECO:0000313" key="3">
    <source>
        <dbReference type="Proteomes" id="UP000199306"/>
    </source>
</evidence>
<dbReference type="EMBL" id="FOXH01000002">
    <property type="protein sequence ID" value="SFP27201.1"/>
    <property type="molecule type" value="Genomic_DNA"/>
</dbReference>
<dbReference type="OrthoDB" id="5562884at2"/>
<keyword evidence="1" id="KW-0732">Signal</keyword>
<sequence>MKVFTKYSLAIVFALSCYFGQAQTMTDGIFMSKNNICGALTYTHDSWNKYWEGTHSRENKNLGTVSTQSVMAMVNYGINDRFNILAGVPYVWTKASAGVLHGMSGVQDLTAAAKYRIAQIRDLSIIGVVGGSIPTNNYVADFLPMAIGLQSKTVFGRGILYYQTVKGLSATLQGSYIHRSNVKVDRYMYYTDQAYFTNEMEMPDVVNISAKAGHYSYRWQAEATFEQNIVGGNIDIRVNDMPGLCNKMDYTRVGVVAAYRIPQLNDLQVIGNVSRVVAGRNVGESTTFTVGITKFIDFRKNRANGIPTGPICRPGDVKHQGQMK</sequence>
<dbReference type="AlphaFoldDB" id="A0A1I5P121"/>
<evidence type="ECO:0000313" key="2">
    <source>
        <dbReference type="EMBL" id="SFP27201.1"/>
    </source>
</evidence>
<evidence type="ECO:0008006" key="4">
    <source>
        <dbReference type="Google" id="ProtNLM"/>
    </source>
</evidence>
<feature type="chain" id="PRO_5011453626" description="MetA-pathway of phenol degradation" evidence="1">
    <location>
        <begin position="23"/>
        <end position="324"/>
    </location>
</feature>
<dbReference type="STRING" id="1079859.SAMN04515674_102196"/>
<evidence type="ECO:0000256" key="1">
    <source>
        <dbReference type="SAM" id="SignalP"/>
    </source>
</evidence>
<feature type="signal peptide" evidence="1">
    <location>
        <begin position="1"/>
        <end position="22"/>
    </location>
</feature>
<name>A0A1I5P121_9BACT</name>
<proteinExistence type="predicted"/>
<dbReference type="Proteomes" id="UP000199306">
    <property type="component" value="Unassembled WGS sequence"/>
</dbReference>
<dbReference type="RefSeq" id="WP_092012593.1">
    <property type="nucleotide sequence ID" value="NZ_FOXH01000002.1"/>
</dbReference>